<name>V4GW40_9EURY</name>
<dbReference type="Gene3D" id="2.60.120.260">
    <property type="entry name" value="Galactose-binding domain-like"/>
    <property type="match status" value="1"/>
</dbReference>
<dbReference type="InterPro" id="IPR008979">
    <property type="entry name" value="Galactose-bd-like_sf"/>
</dbReference>
<keyword evidence="3" id="KW-0326">Glycosidase</keyword>
<dbReference type="InterPro" id="IPR051913">
    <property type="entry name" value="GH2_Domain-Containing"/>
</dbReference>
<dbReference type="Pfam" id="PF02836">
    <property type="entry name" value="Glyco_hydro_2_C"/>
    <property type="match status" value="1"/>
</dbReference>
<accession>V4GW40</accession>
<evidence type="ECO:0000259" key="5">
    <source>
        <dbReference type="Pfam" id="PF02836"/>
    </source>
</evidence>
<evidence type="ECO:0000313" key="8">
    <source>
        <dbReference type="Proteomes" id="UP000017840"/>
    </source>
</evidence>
<evidence type="ECO:0000259" key="4">
    <source>
        <dbReference type="Pfam" id="PF00703"/>
    </source>
</evidence>
<feature type="domain" description="Glycoside hydrolase family 2 immunoglobulin-like beta-sandwich" evidence="4">
    <location>
        <begin position="168"/>
        <end position="277"/>
    </location>
</feature>
<dbReference type="GO" id="GO:0005975">
    <property type="term" value="P:carbohydrate metabolic process"/>
    <property type="evidence" value="ECO:0007669"/>
    <property type="project" value="InterPro"/>
</dbReference>
<dbReference type="Pfam" id="PF02837">
    <property type="entry name" value="Glyco_hydro_2_N"/>
    <property type="match status" value="1"/>
</dbReference>
<dbReference type="AlphaFoldDB" id="V4GW40"/>
<dbReference type="Proteomes" id="UP000017840">
    <property type="component" value="Unassembled WGS sequence"/>
</dbReference>
<evidence type="ECO:0000313" key="7">
    <source>
        <dbReference type="EMBL" id="ESP89356.1"/>
    </source>
</evidence>
<dbReference type="eggNOG" id="arCOG07337">
    <property type="taxonomic scope" value="Archaea"/>
</dbReference>
<dbReference type="InterPro" id="IPR017853">
    <property type="entry name" value="GH"/>
</dbReference>
<feature type="domain" description="Glycosyl hydrolases family 2 sugar binding" evidence="6">
    <location>
        <begin position="12"/>
        <end position="164"/>
    </location>
</feature>
<dbReference type="InterPro" id="IPR006101">
    <property type="entry name" value="Glyco_hydro_2"/>
</dbReference>
<feature type="domain" description="Glycoside hydrolase family 2 catalytic" evidence="5">
    <location>
        <begin position="281"/>
        <end position="452"/>
    </location>
</feature>
<dbReference type="InterPro" id="IPR006104">
    <property type="entry name" value="Glyco_hydro_2_N"/>
</dbReference>
<evidence type="ECO:0000256" key="1">
    <source>
        <dbReference type="ARBA" id="ARBA00007401"/>
    </source>
</evidence>
<dbReference type="EMBL" id="ASGZ01000013">
    <property type="protein sequence ID" value="ESP89356.1"/>
    <property type="molecule type" value="Genomic_DNA"/>
</dbReference>
<dbReference type="SUPFAM" id="SSF51445">
    <property type="entry name" value="(Trans)glycosidases"/>
    <property type="match status" value="1"/>
</dbReference>
<keyword evidence="2" id="KW-0378">Hydrolase</keyword>
<dbReference type="InterPro" id="IPR036156">
    <property type="entry name" value="Beta-gal/glucu_dom_sf"/>
</dbReference>
<dbReference type="Gene3D" id="3.20.20.80">
    <property type="entry name" value="Glycosidases"/>
    <property type="match status" value="1"/>
</dbReference>
<dbReference type="Pfam" id="PF00703">
    <property type="entry name" value="Glyco_hydro_2"/>
    <property type="match status" value="1"/>
</dbReference>
<keyword evidence="8" id="KW-1185">Reference proteome</keyword>
<dbReference type="InterPro" id="IPR006103">
    <property type="entry name" value="Glyco_hydro_2_cat"/>
</dbReference>
<evidence type="ECO:0000259" key="6">
    <source>
        <dbReference type="Pfam" id="PF02837"/>
    </source>
</evidence>
<dbReference type="PANTHER" id="PTHR42732">
    <property type="entry name" value="BETA-GALACTOSIDASE"/>
    <property type="match status" value="1"/>
</dbReference>
<dbReference type="SUPFAM" id="SSF49303">
    <property type="entry name" value="beta-Galactosidase/glucuronidase domain"/>
    <property type="match status" value="1"/>
</dbReference>
<dbReference type="SUPFAM" id="SSF49785">
    <property type="entry name" value="Galactose-binding domain-like"/>
    <property type="match status" value="1"/>
</dbReference>
<dbReference type="STRING" id="1324957.K933_05041"/>
<dbReference type="InterPro" id="IPR006102">
    <property type="entry name" value="Ig-like_GH2"/>
</dbReference>
<comment type="caution">
    <text evidence="7">The sequence shown here is derived from an EMBL/GenBank/DDBJ whole genome shotgun (WGS) entry which is preliminary data.</text>
</comment>
<proteinExistence type="inferred from homology"/>
<protein>
    <submittedName>
        <fullName evidence="7">Beta-galactosidase</fullName>
    </submittedName>
</protein>
<dbReference type="RefSeq" id="WP_023393598.1">
    <property type="nucleotide sequence ID" value="NZ_ASGZ01000013.1"/>
</dbReference>
<evidence type="ECO:0000256" key="3">
    <source>
        <dbReference type="ARBA" id="ARBA00023295"/>
    </source>
</evidence>
<comment type="similarity">
    <text evidence="1">Belongs to the glycosyl hydrolase 2 family.</text>
</comment>
<organism evidence="7 8">
    <name type="scientific">Candidatus Halobonum tyrrellensis G22</name>
    <dbReference type="NCBI Taxonomy" id="1324957"/>
    <lineage>
        <taxon>Archaea</taxon>
        <taxon>Methanobacteriati</taxon>
        <taxon>Methanobacteriota</taxon>
        <taxon>Stenosarchaea group</taxon>
        <taxon>Halobacteria</taxon>
        <taxon>Halobacteriales</taxon>
        <taxon>Haloferacaceae</taxon>
        <taxon>Candidatus Halobonum</taxon>
    </lineage>
</organism>
<dbReference type="PRINTS" id="PR00132">
    <property type="entry name" value="GLHYDRLASE2"/>
</dbReference>
<dbReference type="GO" id="GO:0004553">
    <property type="term" value="F:hydrolase activity, hydrolyzing O-glycosyl compounds"/>
    <property type="evidence" value="ECO:0007669"/>
    <property type="project" value="InterPro"/>
</dbReference>
<evidence type="ECO:0000256" key="2">
    <source>
        <dbReference type="ARBA" id="ARBA00022801"/>
    </source>
</evidence>
<dbReference type="PANTHER" id="PTHR42732:SF3">
    <property type="entry name" value="HYDROLASE"/>
    <property type="match status" value="1"/>
</dbReference>
<reference evidence="7 8" key="1">
    <citation type="journal article" date="2013" name="Genome Announc.">
        <title>Draft Genome Sequence of 'Candidatus Halobonum tyrrellensis' Strain G22, Isolated from the Hypersaline Waters of Lake Tyrrell, Australia.</title>
        <authorList>
            <person name="Ugalde J.A."/>
            <person name="Narasingarao P."/>
            <person name="Kuo S."/>
            <person name="Podell S."/>
            <person name="Allen E.E."/>
        </authorList>
    </citation>
    <scope>NUCLEOTIDE SEQUENCE [LARGE SCALE GENOMIC DNA]</scope>
    <source>
        <strain evidence="7 8">G22</strain>
    </source>
</reference>
<dbReference type="Gene3D" id="2.60.40.10">
    <property type="entry name" value="Immunoglobulins"/>
    <property type="match status" value="1"/>
</dbReference>
<sequence length="908" mass="99364">MHHTTLTREPTRELAGNWEFATDPDDVGRSEAWYDPDADWSGSRDVSVPHSWQEEADLREYTGVGWYRRSVDVDAVGDDRRALLYFGAVDYDATVWVNGERVGGNREGYLPFRFDVTDALVDGENSVVVRVDDPEDISEIPHGKQGEPWYTRVSGIWQRVDLAVVPATRVRDVRVTPDLTDDTASVEVRATAPDDAGAFDGLSATVRVRPAGGDATGEADAARGSRSLDADGTATLTLEFDDPTYWTPDDPHLYEVAVDLERDGDRVDAYDDTFGMRSVERREGDIYLNGDPLFVRGALDQAFYPDTFYRPADLDTFEAEIRAAKEMGFNMLRKHIKPAHPRFLELADEMGMLVWEEPANPSVYSETSREAVREQFARMVERDFNRPSVIAWSLYNEEWGIGGLYEEGESLWTDAEKQSFLAEFYASARERDPTRLVCDNSGWAHVVTDLNDYHEYFVVPDRAGAWRDKLDDIVDDPAGNYGGYDAYGGDGPAPDETPLLVSEFGTWGLPSVDALEAHYGGDPHWYRHEFLSGLKSPAGVRDRFESSHLAETFADLDGLADAWQRRELTSIADSIADMRVHDGVAGYVVTELTDIEWEFNGLLDYLREEKVPAERFARANAPVAVQVRPDAHVAWDDEVVNADLVVVNDTGDRVEATLRWEAFGETGETEVSVGPFATERLANAVSVDAPAVDGVRAGSVTAELADPDAGDARGPDDVRGEASVTVVARDAGIALGVYTDHDGLREALAAADGPTVVDLNEADAALVTALDDEVRAFVEGGGTAALLPDADGRMNGTDEFGFTELPAEESWNLCASFVSQTLLSDVDAVPGWAFEGLYPYAYVADPAGDDEVFAGYTEGWVANSGAVALARSVGDGRLGVCTLRVADGYGSHPTATAALSAFVDRLRE</sequence>
<dbReference type="PATRIC" id="fig|1324957.4.peg.1023"/>
<gene>
    <name evidence="7" type="ORF">K933_05041</name>
</gene>
<dbReference type="InterPro" id="IPR013783">
    <property type="entry name" value="Ig-like_fold"/>
</dbReference>